<dbReference type="EMBL" id="GEDG01028445">
    <property type="protein sequence ID" value="JAP13175.1"/>
    <property type="molecule type" value="Transcribed_RNA"/>
</dbReference>
<organism evidence="2">
    <name type="scientific">Solanum chacoense</name>
    <name type="common">Chaco potato</name>
    <dbReference type="NCBI Taxonomy" id="4108"/>
    <lineage>
        <taxon>Eukaryota</taxon>
        <taxon>Viridiplantae</taxon>
        <taxon>Streptophyta</taxon>
        <taxon>Embryophyta</taxon>
        <taxon>Tracheophyta</taxon>
        <taxon>Spermatophyta</taxon>
        <taxon>Magnoliopsida</taxon>
        <taxon>eudicotyledons</taxon>
        <taxon>Gunneridae</taxon>
        <taxon>Pentapetalae</taxon>
        <taxon>asterids</taxon>
        <taxon>lamiids</taxon>
        <taxon>Solanales</taxon>
        <taxon>Solanaceae</taxon>
        <taxon>Solanoideae</taxon>
        <taxon>Solaneae</taxon>
        <taxon>Solanum</taxon>
    </lineage>
</organism>
<reference evidence="2" key="1">
    <citation type="submission" date="2015-12" db="EMBL/GenBank/DDBJ databases">
        <title>Gene expression during late stages of embryo sac development: a critical building block for successful pollen-pistil interactions.</title>
        <authorList>
            <person name="Liu Y."/>
            <person name="Joly V."/>
            <person name="Sabar M."/>
            <person name="Matton D.P."/>
        </authorList>
    </citation>
    <scope>NUCLEOTIDE SEQUENCE</scope>
</reference>
<feature type="transmembrane region" description="Helical" evidence="1">
    <location>
        <begin position="29"/>
        <end position="50"/>
    </location>
</feature>
<accession>A0A0V0GZF3</accession>
<evidence type="ECO:0000256" key="1">
    <source>
        <dbReference type="SAM" id="Phobius"/>
    </source>
</evidence>
<keyword evidence="1" id="KW-0472">Membrane</keyword>
<sequence>MQTCVISSTWKAWRVFSIIWEISCKTNSITLAEFFFFPLNLIMVVLYCSFSSNADKHINQSINYVYNIVLF</sequence>
<evidence type="ECO:0000313" key="2">
    <source>
        <dbReference type="EMBL" id="JAP13175.1"/>
    </source>
</evidence>
<dbReference type="AlphaFoldDB" id="A0A0V0GZF3"/>
<name>A0A0V0GZF3_SOLCH</name>
<protein>
    <submittedName>
        <fullName evidence="2">Putative ovule protein</fullName>
    </submittedName>
</protein>
<proteinExistence type="predicted"/>
<keyword evidence="1" id="KW-1133">Transmembrane helix</keyword>
<keyword evidence="1" id="KW-0812">Transmembrane</keyword>